<protein>
    <submittedName>
        <fullName evidence="1">Uncharacterized protein</fullName>
    </submittedName>
</protein>
<comment type="caution">
    <text evidence="1">The sequence shown here is derived from an EMBL/GenBank/DDBJ whole genome shotgun (WGS) entry which is preliminary data.</text>
</comment>
<sequence length="33" mass="3722">MTSYNEMKSKAIIEAVLEILQHSDVDIDNTITV</sequence>
<reference evidence="1" key="1">
    <citation type="submission" date="2019-03" db="EMBL/GenBank/DDBJ databases">
        <title>Single cell metagenomics reveals metabolic interactions within the superorganism composed of flagellate Streblomastix strix and complex community of Bacteroidetes bacteria on its surface.</title>
        <authorList>
            <person name="Treitli S.C."/>
            <person name="Kolisko M."/>
            <person name="Husnik F."/>
            <person name="Keeling P."/>
            <person name="Hampl V."/>
        </authorList>
    </citation>
    <scope>NUCLEOTIDE SEQUENCE</scope>
    <source>
        <strain evidence="1">STM</strain>
    </source>
</reference>
<organism evidence="1">
    <name type="scientific">termite gut metagenome</name>
    <dbReference type="NCBI Taxonomy" id="433724"/>
    <lineage>
        <taxon>unclassified sequences</taxon>
        <taxon>metagenomes</taxon>
        <taxon>organismal metagenomes</taxon>
    </lineage>
</organism>
<name>A0A5J4RG66_9ZZZZ</name>
<proteinExistence type="predicted"/>
<dbReference type="AlphaFoldDB" id="A0A5J4RG66"/>
<gene>
    <name evidence="1" type="ORF">EZS27_018470</name>
</gene>
<dbReference type="EMBL" id="SNRY01001157">
    <property type="protein sequence ID" value="KAA6333086.1"/>
    <property type="molecule type" value="Genomic_DNA"/>
</dbReference>
<evidence type="ECO:0000313" key="1">
    <source>
        <dbReference type="EMBL" id="KAA6333086.1"/>
    </source>
</evidence>
<accession>A0A5J4RG66</accession>